<dbReference type="Proteomes" id="UP001217089">
    <property type="component" value="Unassembled WGS sequence"/>
</dbReference>
<keyword evidence="3" id="KW-1185">Reference proteome</keyword>
<feature type="region of interest" description="Disordered" evidence="1">
    <location>
        <begin position="28"/>
        <end position="60"/>
    </location>
</feature>
<evidence type="ECO:0000256" key="1">
    <source>
        <dbReference type="SAM" id="MobiDB-lite"/>
    </source>
</evidence>
<evidence type="ECO:0000313" key="3">
    <source>
        <dbReference type="Proteomes" id="UP001217089"/>
    </source>
</evidence>
<name>A0ABQ9E4J2_TEGGR</name>
<reference evidence="2 3" key="1">
    <citation type="submission" date="2022-12" db="EMBL/GenBank/DDBJ databases">
        <title>Chromosome-level genome of Tegillarca granosa.</title>
        <authorList>
            <person name="Kim J."/>
        </authorList>
    </citation>
    <scope>NUCLEOTIDE SEQUENCE [LARGE SCALE GENOMIC DNA]</scope>
    <source>
        <strain evidence="2">Teg-2019</strain>
        <tissue evidence="2">Adductor muscle</tissue>
    </source>
</reference>
<dbReference type="EMBL" id="JARBDR010000919">
    <property type="protein sequence ID" value="KAJ8300323.1"/>
    <property type="molecule type" value="Genomic_DNA"/>
</dbReference>
<accession>A0ABQ9E4J2</accession>
<proteinExistence type="predicted"/>
<protein>
    <submittedName>
        <fullName evidence="2">Uncharacterized protein</fullName>
    </submittedName>
</protein>
<evidence type="ECO:0000313" key="2">
    <source>
        <dbReference type="EMBL" id="KAJ8300323.1"/>
    </source>
</evidence>
<organism evidence="2 3">
    <name type="scientific">Tegillarca granosa</name>
    <name type="common">Malaysian cockle</name>
    <name type="synonym">Anadara granosa</name>
    <dbReference type="NCBI Taxonomy" id="220873"/>
    <lineage>
        <taxon>Eukaryota</taxon>
        <taxon>Metazoa</taxon>
        <taxon>Spiralia</taxon>
        <taxon>Lophotrochozoa</taxon>
        <taxon>Mollusca</taxon>
        <taxon>Bivalvia</taxon>
        <taxon>Autobranchia</taxon>
        <taxon>Pteriomorphia</taxon>
        <taxon>Arcoida</taxon>
        <taxon>Arcoidea</taxon>
        <taxon>Arcidae</taxon>
        <taxon>Tegillarca</taxon>
    </lineage>
</organism>
<gene>
    <name evidence="2" type="ORF">KUTeg_021842</name>
</gene>
<sequence length="193" mass="22352">METSLENWKKLKKRILAKLKKIGFFRNSRDAGQPTLGASTSTVSCDDNNNNKRKRLAGASSDDLEDRVASLKKVARVEKLKEWKEKNLYPPFMYSVPYQTNFPGNFSNSYRYRGQRPRQFGFRPRGACLFCESTSHQSNGEPRYDVPFVIVPDCEFESGFDPTQIFMRDMPAWLILKSEEIPSPANYPRMYLK</sequence>
<feature type="compositionally biased region" description="Polar residues" evidence="1">
    <location>
        <begin position="36"/>
        <end position="48"/>
    </location>
</feature>
<comment type="caution">
    <text evidence="2">The sequence shown here is derived from an EMBL/GenBank/DDBJ whole genome shotgun (WGS) entry which is preliminary data.</text>
</comment>